<dbReference type="InterPro" id="IPR016166">
    <property type="entry name" value="FAD-bd_PCMH"/>
</dbReference>
<reference evidence="8 9" key="1">
    <citation type="journal article" date="2020" name="ISME J.">
        <title>Uncovering the hidden diversity of litter-decomposition mechanisms in mushroom-forming fungi.</title>
        <authorList>
            <person name="Floudas D."/>
            <person name="Bentzer J."/>
            <person name="Ahren D."/>
            <person name="Johansson T."/>
            <person name="Persson P."/>
            <person name="Tunlid A."/>
        </authorList>
    </citation>
    <scope>NUCLEOTIDE SEQUENCE [LARGE SCALE GENOMIC DNA]</scope>
    <source>
        <strain evidence="8 9">CBS 291.85</strain>
    </source>
</reference>
<dbReference type="Pfam" id="PF08031">
    <property type="entry name" value="BBE"/>
    <property type="match status" value="1"/>
</dbReference>
<keyword evidence="3" id="KW-0285">Flavoprotein</keyword>
<dbReference type="GO" id="GO:0071949">
    <property type="term" value="F:FAD binding"/>
    <property type="evidence" value="ECO:0007669"/>
    <property type="project" value="InterPro"/>
</dbReference>
<dbReference type="Pfam" id="PF01565">
    <property type="entry name" value="FAD_binding_4"/>
    <property type="match status" value="1"/>
</dbReference>
<dbReference type="Gene3D" id="3.30.465.10">
    <property type="match status" value="2"/>
</dbReference>
<feature type="signal peptide" evidence="6">
    <location>
        <begin position="1"/>
        <end position="27"/>
    </location>
</feature>
<evidence type="ECO:0000256" key="3">
    <source>
        <dbReference type="ARBA" id="ARBA00022630"/>
    </source>
</evidence>
<dbReference type="InterPro" id="IPR016169">
    <property type="entry name" value="FAD-bd_PCMH_sub2"/>
</dbReference>
<evidence type="ECO:0000256" key="1">
    <source>
        <dbReference type="ARBA" id="ARBA00001974"/>
    </source>
</evidence>
<feature type="domain" description="FAD-binding PCMH-type" evidence="7">
    <location>
        <begin position="62"/>
        <end position="251"/>
    </location>
</feature>
<evidence type="ECO:0000313" key="8">
    <source>
        <dbReference type="EMBL" id="KAF5333788.1"/>
    </source>
</evidence>
<dbReference type="Gene3D" id="3.30.43.10">
    <property type="entry name" value="Uridine Diphospho-n-acetylenolpyruvylglucosamine Reductase, domain 2"/>
    <property type="match status" value="1"/>
</dbReference>
<evidence type="ECO:0000256" key="2">
    <source>
        <dbReference type="ARBA" id="ARBA00005466"/>
    </source>
</evidence>
<dbReference type="InterPro" id="IPR012951">
    <property type="entry name" value="BBE"/>
</dbReference>
<keyword evidence="5" id="KW-0560">Oxidoreductase</keyword>
<protein>
    <recommendedName>
        <fullName evidence="7">FAD-binding PCMH-type domain-containing protein</fullName>
    </recommendedName>
</protein>
<dbReference type="InterPro" id="IPR036318">
    <property type="entry name" value="FAD-bd_PCMH-like_sf"/>
</dbReference>
<feature type="chain" id="PRO_5034517167" description="FAD-binding PCMH-type domain-containing protein" evidence="6">
    <location>
        <begin position="28"/>
        <end position="571"/>
    </location>
</feature>
<dbReference type="OrthoDB" id="407275at2759"/>
<evidence type="ECO:0000313" key="9">
    <source>
        <dbReference type="Proteomes" id="UP000559256"/>
    </source>
</evidence>
<evidence type="ECO:0000256" key="4">
    <source>
        <dbReference type="ARBA" id="ARBA00022827"/>
    </source>
</evidence>
<sequence>MPRFFSVSLVLQVVVVLLGTGALPVLAQNETEGFKNDIGDIHVVFPGDEDYVSVSAAFNQRFEAHPFAVTFPTNTEQVSTVVQAGAKYNLGVVARSGGHSYIANGLGGTSSSSTVVVDLSQMKNITIDPSTFKARIETGNRLGDVALALNEKGRGLPHGRCSYVGIGGHSGEYLYIYVCSYGVGYGFGGWGFASRMWGLTLDNILSATLVLANGTIAEVSEDSHSELFWGIRGSAPSFSITTSILFKTHPVPPSGGMMFQFLWDVPTSNATQALKAYQSWALDPQLPSNIGADFGVIKGSATGRVGVILFGIYFSSIPGQTLLEVETEANQTLASFLSQSGLPSPDTTISSLGSNVFSGSWIDVLSSAALPTDVLNTTAGGHDGNDTFYAKSIMVPEEEPLTEGAVEGMMEYLGTNGFESDLFWAIEIDLYGGPHSALHDVPPDATAFAHRDTLMTFQIYIASNDRLPPFPDEGLAFADDIASSVTSNMPDDWNYGCVAKALLCFIRRFLALLHDLLAHFSKLLNSAYPNYLDDRLPDWQHRYYGSHYPRLEALKASVDPEDVFRFPLSVE</sequence>
<evidence type="ECO:0000256" key="6">
    <source>
        <dbReference type="SAM" id="SignalP"/>
    </source>
</evidence>
<dbReference type="PANTHER" id="PTHR42973">
    <property type="entry name" value="BINDING OXIDOREDUCTASE, PUTATIVE (AFU_ORTHOLOGUE AFUA_1G17690)-RELATED"/>
    <property type="match status" value="1"/>
</dbReference>
<accession>A0A8H5C457</accession>
<dbReference type="AlphaFoldDB" id="A0A8H5C457"/>
<dbReference type="Proteomes" id="UP000559256">
    <property type="component" value="Unassembled WGS sequence"/>
</dbReference>
<comment type="caution">
    <text evidence="8">The sequence shown here is derived from an EMBL/GenBank/DDBJ whole genome shotgun (WGS) entry which is preliminary data.</text>
</comment>
<dbReference type="InterPro" id="IPR006094">
    <property type="entry name" value="Oxid_FAD_bind_N"/>
</dbReference>
<keyword evidence="6" id="KW-0732">Signal</keyword>
<dbReference type="Gene3D" id="3.40.462.20">
    <property type="match status" value="2"/>
</dbReference>
<proteinExistence type="inferred from homology"/>
<keyword evidence="4" id="KW-0274">FAD</keyword>
<dbReference type="GO" id="GO:0016491">
    <property type="term" value="F:oxidoreductase activity"/>
    <property type="evidence" value="ECO:0007669"/>
    <property type="project" value="UniProtKB-KW"/>
</dbReference>
<dbReference type="SUPFAM" id="SSF56176">
    <property type="entry name" value="FAD-binding/transporter-associated domain-like"/>
    <property type="match status" value="1"/>
</dbReference>
<evidence type="ECO:0000256" key="5">
    <source>
        <dbReference type="ARBA" id="ARBA00023002"/>
    </source>
</evidence>
<dbReference type="EMBL" id="JAACJM010000286">
    <property type="protein sequence ID" value="KAF5333788.1"/>
    <property type="molecule type" value="Genomic_DNA"/>
</dbReference>
<dbReference type="PROSITE" id="PS51387">
    <property type="entry name" value="FAD_PCMH"/>
    <property type="match status" value="1"/>
</dbReference>
<dbReference type="PANTHER" id="PTHR42973:SF39">
    <property type="entry name" value="FAD-BINDING PCMH-TYPE DOMAIN-CONTAINING PROTEIN"/>
    <property type="match status" value="1"/>
</dbReference>
<comment type="cofactor">
    <cofactor evidence="1">
        <name>FAD</name>
        <dbReference type="ChEBI" id="CHEBI:57692"/>
    </cofactor>
</comment>
<comment type="similarity">
    <text evidence="2">Belongs to the oxygen-dependent FAD-linked oxidoreductase family.</text>
</comment>
<evidence type="ECO:0000259" key="7">
    <source>
        <dbReference type="PROSITE" id="PS51387"/>
    </source>
</evidence>
<name>A0A8H5C457_9AGAR</name>
<gene>
    <name evidence="8" type="ORF">D9758_017174</name>
</gene>
<organism evidence="8 9">
    <name type="scientific">Tetrapyrgos nigripes</name>
    <dbReference type="NCBI Taxonomy" id="182062"/>
    <lineage>
        <taxon>Eukaryota</taxon>
        <taxon>Fungi</taxon>
        <taxon>Dikarya</taxon>
        <taxon>Basidiomycota</taxon>
        <taxon>Agaricomycotina</taxon>
        <taxon>Agaricomycetes</taxon>
        <taxon>Agaricomycetidae</taxon>
        <taxon>Agaricales</taxon>
        <taxon>Marasmiineae</taxon>
        <taxon>Marasmiaceae</taxon>
        <taxon>Tetrapyrgos</taxon>
    </lineage>
</organism>
<dbReference type="InterPro" id="IPR016167">
    <property type="entry name" value="FAD-bd_PCMH_sub1"/>
</dbReference>
<dbReference type="InterPro" id="IPR050416">
    <property type="entry name" value="FAD-linked_Oxidoreductase"/>
</dbReference>
<keyword evidence="9" id="KW-1185">Reference proteome</keyword>